<evidence type="ECO:0000313" key="1">
    <source>
        <dbReference type="EMBL" id="KOF71672.1"/>
    </source>
</evidence>
<proteinExistence type="predicted"/>
<accession>A0A0L8G3S9</accession>
<organism evidence="1">
    <name type="scientific">Octopus bimaculoides</name>
    <name type="common">California two-spotted octopus</name>
    <dbReference type="NCBI Taxonomy" id="37653"/>
    <lineage>
        <taxon>Eukaryota</taxon>
        <taxon>Metazoa</taxon>
        <taxon>Spiralia</taxon>
        <taxon>Lophotrochozoa</taxon>
        <taxon>Mollusca</taxon>
        <taxon>Cephalopoda</taxon>
        <taxon>Coleoidea</taxon>
        <taxon>Octopodiformes</taxon>
        <taxon>Octopoda</taxon>
        <taxon>Incirrata</taxon>
        <taxon>Octopodidae</taxon>
        <taxon>Octopus</taxon>
    </lineage>
</organism>
<protein>
    <submittedName>
        <fullName evidence="1">Uncharacterized protein</fullName>
    </submittedName>
</protein>
<dbReference type="AlphaFoldDB" id="A0A0L8G3S9"/>
<sequence>MQLFQIYKLQIITTSTYAVQGSECGDLLNASVHCYNIPLNLPINLNDSKKLIVPTMFFVLIQICCATKNPFGL</sequence>
<dbReference type="EMBL" id="KQ424055">
    <property type="protein sequence ID" value="KOF71672.1"/>
    <property type="molecule type" value="Genomic_DNA"/>
</dbReference>
<gene>
    <name evidence="1" type="ORF">OCBIM_22000689mg</name>
</gene>
<name>A0A0L8G3S9_OCTBM</name>
<reference evidence="1" key="1">
    <citation type="submission" date="2015-07" db="EMBL/GenBank/DDBJ databases">
        <title>MeaNS - Measles Nucleotide Surveillance Program.</title>
        <authorList>
            <person name="Tran T."/>
            <person name="Druce J."/>
        </authorList>
    </citation>
    <scope>NUCLEOTIDE SEQUENCE</scope>
    <source>
        <strain evidence="1">UCB-OBI-ISO-001</strain>
        <tissue evidence="1">Gonad</tissue>
    </source>
</reference>